<dbReference type="Pfam" id="PF25860">
    <property type="entry name" value="CPPA"/>
    <property type="match status" value="1"/>
</dbReference>
<organism evidence="1 2">
    <name type="scientific">Candidatus Accumulibacter phosphatis</name>
    <dbReference type="NCBI Taxonomy" id="327160"/>
    <lineage>
        <taxon>Bacteria</taxon>
        <taxon>Pseudomonadati</taxon>
        <taxon>Pseudomonadota</taxon>
        <taxon>Betaproteobacteria</taxon>
        <taxon>Candidatus Accumulibacter</taxon>
    </lineage>
</organism>
<dbReference type="InterPro" id="IPR058891">
    <property type="entry name" value="CPPA"/>
</dbReference>
<accession>A0ABX1U6B1</accession>
<evidence type="ECO:0000313" key="1">
    <source>
        <dbReference type="EMBL" id="NMQ30363.1"/>
    </source>
</evidence>
<protein>
    <submittedName>
        <fullName evidence="1">Cryptic plasmid protein A</fullName>
    </submittedName>
</protein>
<gene>
    <name evidence="1" type="ORF">E4Q23_22940</name>
</gene>
<dbReference type="Proteomes" id="UP000749010">
    <property type="component" value="Unassembled WGS sequence"/>
</dbReference>
<sequence>MNVILETERDRRTLAWLIQQVGEPALQRACATLAGRRKCYPSNLAKCLGLVPPESLVRPSSEQVQAYLNDMRALLKHPTLERRVSHPEPSKNP</sequence>
<reference evidence="1 2" key="1">
    <citation type="submission" date="2019-03" db="EMBL/GenBank/DDBJ databases">
        <title>Metabolic reconstructions from genomes of highly enriched 'Candidatus Accumulibacter' and 'Candidatus Competibacter' bioreactor populations.</title>
        <authorList>
            <person name="Annavajhala M.K."/>
            <person name="Welles L."/>
            <person name="Abbas B."/>
            <person name="Sorokin D."/>
            <person name="Park H."/>
            <person name="Van Loosdrecht M."/>
            <person name="Chandran K."/>
        </authorList>
    </citation>
    <scope>NUCLEOTIDE SEQUENCE [LARGE SCALE GENOMIC DNA]</scope>
    <source>
        <strain evidence="1 2">SBR_S</strain>
    </source>
</reference>
<comment type="caution">
    <text evidence="1">The sequence shown here is derived from an EMBL/GenBank/DDBJ whole genome shotgun (WGS) entry which is preliminary data.</text>
</comment>
<keyword evidence="2" id="KW-1185">Reference proteome</keyword>
<dbReference type="EMBL" id="SPMY01000134">
    <property type="protein sequence ID" value="NMQ30363.1"/>
    <property type="molecule type" value="Genomic_DNA"/>
</dbReference>
<name>A0ABX1U6B1_9PROT</name>
<evidence type="ECO:0000313" key="2">
    <source>
        <dbReference type="Proteomes" id="UP000749010"/>
    </source>
</evidence>
<proteinExistence type="predicted"/>
<dbReference type="RefSeq" id="WP_169068750.1">
    <property type="nucleotide sequence ID" value="NZ_SPMY01000134.1"/>
</dbReference>